<evidence type="ECO:0000313" key="3">
    <source>
        <dbReference type="EMBL" id="TEB34911.1"/>
    </source>
</evidence>
<feature type="compositionally biased region" description="Basic and acidic residues" evidence="1">
    <location>
        <begin position="227"/>
        <end position="239"/>
    </location>
</feature>
<dbReference type="OrthoDB" id="3265199at2759"/>
<name>A0A4Y7TLS0_COPMI</name>
<dbReference type="AlphaFoldDB" id="A0A4Y7TLS0"/>
<accession>A0A4Y7TLS0</accession>
<feature type="compositionally biased region" description="Low complexity" evidence="1">
    <location>
        <begin position="71"/>
        <end position="83"/>
    </location>
</feature>
<sequence>MHSHCRSFWCSVLLLHLNTSLYATKRGKTPSKEYPHPKEREQAPPPPPSQCEDIGPSEDVPEPSSGSLPAGTSSGLSSTNPSSQPADPEPSESAVGVSDARQSQNARCPPWQPWQDRFLTSEVDKLRPFLKPPRQELKLAWDELAKVLLDDSVTKGGAMHRIDRTGDACRSRFGRLLDAQRKQDLRSLQKTGTNEEIDGFVESMTLLLELYDNHEAERKGKSARAKVKADSEKKASLEL</sequence>
<proteinExistence type="predicted"/>
<feature type="chain" id="PRO_5021286046" description="Myb-like domain-containing protein" evidence="2">
    <location>
        <begin position="24"/>
        <end position="239"/>
    </location>
</feature>
<feature type="region of interest" description="Disordered" evidence="1">
    <location>
        <begin position="216"/>
        <end position="239"/>
    </location>
</feature>
<evidence type="ECO:0000256" key="2">
    <source>
        <dbReference type="SAM" id="SignalP"/>
    </source>
</evidence>
<evidence type="ECO:0000313" key="4">
    <source>
        <dbReference type="Proteomes" id="UP000298030"/>
    </source>
</evidence>
<feature type="compositionally biased region" description="Basic and acidic residues" evidence="1">
    <location>
        <begin position="30"/>
        <end position="42"/>
    </location>
</feature>
<organism evidence="3 4">
    <name type="scientific">Coprinellus micaceus</name>
    <name type="common">Glistening ink-cap mushroom</name>
    <name type="synonym">Coprinus micaceus</name>
    <dbReference type="NCBI Taxonomy" id="71717"/>
    <lineage>
        <taxon>Eukaryota</taxon>
        <taxon>Fungi</taxon>
        <taxon>Dikarya</taxon>
        <taxon>Basidiomycota</taxon>
        <taxon>Agaricomycotina</taxon>
        <taxon>Agaricomycetes</taxon>
        <taxon>Agaricomycetidae</taxon>
        <taxon>Agaricales</taxon>
        <taxon>Agaricineae</taxon>
        <taxon>Psathyrellaceae</taxon>
        <taxon>Coprinellus</taxon>
    </lineage>
</organism>
<reference evidence="3 4" key="1">
    <citation type="journal article" date="2019" name="Nat. Ecol. Evol.">
        <title>Megaphylogeny resolves global patterns of mushroom evolution.</title>
        <authorList>
            <person name="Varga T."/>
            <person name="Krizsan K."/>
            <person name="Foldi C."/>
            <person name="Dima B."/>
            <person name="Sanchez-Garcia M."/>
            <person name="Sanchez-Ramirez S."/>
            <person name="Szollosi G.J."/>
            <person name="Szarkandi J.G."/>
            <person name="Papp V."/>
            <person name="Albert L."/>
            <person name="Andreopoulos W."/>
            <person name="Angelini C."/>
            <person name="Antonin V."/>
            <person name="Barry K.W."/>
            <person name="Bougher N.L."/>
            <person name="Buchanan P."/>
            <person name="Buyck B."/>
            <person name="Bense V."/>
            <person name="Catcheside P."/>
            <person name="Chovatia M."/>
            <person name="Cooper J."/>
            <person name="Damon W."/>
            <person name="Desjardin D."/>
            <person name="Finy P."/>
            <person name="Geml J."/>
            <person name="Haridas S."/>
            <person name="Hughes K."/>
            <person name="Justo A."/>
            <person name="Karasinski D."/>
            <person name="Kautmanova I."/>
            <person name="Kiss B."/>
            <person name="Kocsube S."/>
            <person name="Kotiranta H."/>
            <person name="LaButti K.M."/>
            <person name="Lechner B.E."/>
            <person name="Liimatainen K."/>
            <person name="Lipzen A."/>
            <person name="Lukacs Z."/>
            <person name="Mihaltcheva S."/>
            <person name="Morgado L.N."/>
            <person name="Niskanen T."/>
            <person name="Noordeloos M.E."/>
            <person name="Ohm R.A."/>
            <person name="Ortiz-Santana B."/>
            <person name="Ovrebo C."/>
            <person name="Racz N."/>
            <person name="Riley R."/>
            <person name="Savchenko A."/>
            <person name="Shiryaev A."/>
            <person name="Soop K."/>
            <person name="Spirin V."/>
            <person name="Szebenyi C."/>
            <person name="Tomsovsky M."/>
            <person name="Tulloss R.E."/>
            <person name="Uehling J."/>
            <person name="Grigoriev I.V."/>
            <person name="Vagvolgyi C."/>
            <person name="Papp T."/>
            <person name="Martin F.M."/>
            <person name="Miettinen O."/>
            <person name="Hibbett D.S."/>
            <person name="Nagy L.G."/>
        </authorList>
    </citation>
    <scope>NUCLEOTIDE SEQUENCE [LARGE SCALE GENOMIC DNA]</scope>
    <source>
        <strain evidence="3 4">FP101781</strain>
    </source>
</reference>
<gene>
    <name evidence="3" type="ORF">FA13DRAFT_1707114</name>
</gene>
<dbReference type="EMBL" id="QPFP01000008">
    <property type="protein sequence ID" value="TEB34911.1"/>
    <property type="molecule type" value="Genomic_DNA"/>
</dbReference>
<feature type="region of interest" description="Disordered" evidence="1">
    <location>
        <begin position="26"/>
        <end position="113"/>
    </location>
</feature>
<evidence type="ECO:0008006" key="5">
    <source>
        <dbReference type="Google" id="ProtNLM"/>
    </source>
</evidence>
<protein>
    <recommendedName>
        <fullName evidence="5">Myb-like domain-containing protein</fullName>
    </recommendedName>
</protein>
<dbReference type="Proteomes" id="UP000298030">
    <property type="component" value="Unassembled WGS sequence"/>
</dbReference>
<keyword evidence="2" id="KW-0732">Signal</keyword>
<keyword evidence="4" id="KW-1185">Reference proteome</keyword>
<feature type="signal peptide" evidence="2">
    <location>
        <begin position="1"/>
        <end position="23"/>
    </location>
</feature>
<dbReference type="STRING" id="71717.A0A4Y7TLS0"/>
<evidence type="ECO:0000256" key="1">
    <source>
        <dbReference type="SAM" id="MobiDB-lite"/>
    </source>
</evidence>
<comment type="caution">
    <text evidence="3">The sequence shown here is derived from an EMBL/GenBank/DDBJ whole genome shotgun (WGS) entry which is preliminary data.</text>
</comment>